<dbReference type="PANTHER" id="PTHR11710:SF0">
    <property type="entry name" value="40S RIBOSOMAL PROTEIN S19"/>
    <property type="match status" value="1"/>
</dbReference>
<evidence type="ECO:0000313" key="6">
    <source>
        <dbReference type="EMBL" id="QGR20816.1"/>
    </source>
</evidence>
<dbReference type="SUPFAM" id="SSF46785">
    <property type="entry name" value="Winged helix' DNA-binding domain"/>
    <property type="match status" value="1"/>
</dbReference>
<dbReference type="InterPro" id="IPR036390">
    <property type="entry name" value="WH_DNA-bd_sf"/>
</dbReference>
<dbReference type="GO" id="GO:0006412">
    <property type="term" value="P:translation"/>
    <property type="evidence" value="ECO:0007669"/>
    <property type="project" value="UniProtKB-UniRule"/>
</dbReference>
<name>A0A650CSN2_ACIAM</name>
<dbReference type="GO" id="GO:0022627">
    <property type="term" value="C:cytosolic small ribosomal subunit"/>
    <property type="evidence" value="ECO:0007669"/>
    <property type="project" value="TreeGrafter"/>
</dbReference>
<dbReference type="InterPro" id="IPR001266">
    <property type="entry name" value="Ribosomal_eS19"/>
</dbReference>
<reference evidence="5 8" key="1">
    <citation type="submission" date="2019-10" db="EMBL/GenBank/DDBJ databases">
        <title>Comparative genomics of sulfur disproportionating microorganisms.</title>
        <authorList>
            <person name="Ward L.M."/>
            <person name="Bertran E."/>
            <person name="Johnston D."/>
        </authorList>
    </citation>
    <scope>NUCLEOTIDE SEQUENCE [LARGE SCALE GENOMIC DNA]</scope>
    <source>
        <strain evidence="5 8">DSM 3772</strain>
    </source>
</reference>
<evidence type="ECO:0000256" key="4">
    <source>
        <dbReference type="HAMAP-Rule" id="MF_01474"/>
    </source>
</evidence>
<dbReference type="GO" id="GO:0003723">
    <property type="term" value="F:RNA binding"/>
    <property type="evidence" value="ECO:0007669"/>
    <property type="project" value="TreeGrafter"/>
</dbReference>
<dbReference type="KEGG" id="aamb:D1866_01335"/>
<comment type="similarity">
    <text evidence="1 4">Belongs to the eukaryotic ribosomal protein eS19 family.</text>
</comment>
<protein>
    <recommendedName>
        <fullName evidence="4">Small ribosomal subunit protein eS19</fullName>
    </recommendedName>
</protein>
<dbReference type="EMBL" id="WHYS01000001">
    <property type="protein sequence ID" value="MQL55274.1"/>
    <property type="molecule type" value="Genomic_DNA"/>
</dbReference>
<dbReference type="InterPro" id="IPR027548">
    <property type="entry name" value="Ribosomal_eS19_archaeal"/>
</dbReference>
<dbReference type="GO" id="GO:0003735">
    <property type="term" value="F:structural constituent of ribosome"/>
    <property type="evidence" value="ECO:0007669"/>
    <property type="project" value="InterPro"/>
</dbReference>
<dbReference type="GO" id="GO:0000028">
    <property type="term" value="P:ribosomal small subunit assembly"/>
    <property type="evidence" value="ECO:0007669"/>
    <property type="project" value="TreeGrafter"/>
</dbReference>
<dbReference type="GeneID" id="42778339"/>
<dbReference type="InterPro" id="IPR036388">
    <property type="entry name" value="WH-like_DNA-bd_sf"/>
</dbReference>
<keyword evidence="3 4" id="KW-0687">Ribonucleoprotein</keyword>
<dbReference type="Proteomes" id="UP000426328">
    <property type="component" value="Chromosome"/>
</dbReference>
<proteinExistence type="inferred from homology"/>
<dbReference type="EMBL" id="CP045482">
    <property type="protein sequence ID" value="QGR20816.1"/>
    <property type="molecule type" value="Genomic_DNA"/>
</dbReference>
<sequence>MITADMVPPNLLIDKLANYIKENVKEVQPPEWAFFAKTASYKERVPDDLENWWYVRAASLLRKLYKEAFGVSTSRTIYSGLKRRGTKPPHTVKAPGHANRLIFQQLEKAGLVIKTKNGRSLSPKGRSLLDKLSYEIFKGLVENNPSLKKYLE</sequence>
<evidence type="ECO:0000313" key="8">
    <source>
        <dbReference type="Proteomes" id="UP000474054"/>
    </source>
</evidence>
<reference evidence="6 7" key="2">
    <citation type="submission" date="2019-10" db="EMBL/GenBank/DDBJ databases">
        <title>Genome Sequences from Six Type Strain Members of the Archaeal Family Sulfolobaceae: Acidianus ambivalens, Acidianus infernus, Metallosphaera prunae, Stygiolobus azoricus, Sulfolobus metallicus, and Sulfurisphaera ohwakuensis.</title>
        <authorList>
            <person name="Counts J.A."/>
            <person name="Kelly R.M."/>
        </authorList>
    </citation>
    <scope>NUCLEOTIDE SEQUENCE [LARGE SCALE GENOMIC DNA]</scope>
    <source>
        <strain evidence="6 7">LEI 10</strain>
    </source>
</reference>
<evidence type="ECO:0000256" key="3">
    <source>
        <dbReference type="ARBA" id="ARBA00023274"/>
    </source>
</evidence>
<evidence type="ECO:0000313" key="7">
    <source>
        <dbReference type="Proteomes" id="UP000426328"/>
    </source>
</evidence>
<evidence type="ECO:0000313" key="5">
    <source>
        <dbReference type="EMBL" id="MQL55274.1"/>
    </source>
</evidence>
<comment type="subunit">
    <text evidence="4">Part of the 30S ribosomal subunit.</text>
</comment>
<organism evidence="6 7">
    <name type="scientific">Acidianus ambivalens</name>
    <name type="common">Desulfurolobus ambivalens</name>
    <dbReference type="NCBI Taxonomy" id="2283"/>
    <lineage>
        <taxon>Archaea</taxon>
        <taxon>Thermoproteota</taxon>
        <taxon>Thermoprotei</taxon>
        <taxon>Sulfolobales</taxon>
        <taxon>Sulfolobaceae</taxon>
        <taxon>Acidianus</taxon>
    </lineage>
</organism>
<keyword evidence="7" id="KW-1185">Reference proteome</keyword>
<comment type="function">
    <text evidence="4">May be involved in maturation of the 30S ribosomal subunit.</text>
</comment>
<accession>A0A650CSN2</accession>
<dbReference type="Pfam" id="PF01090">
    <property type="entry name" value="Ribosomal_S19e"/>
    <property type="match status" value="1"/>
</dbReference>
<evidence type="ECO:0000256" key="1">
    <source>
        <dbReference type="ARBA" id="ARBA00010014"/>
    </source>
</evidence>
<dbReference type="RefSeq" id="WP_152940894.1">
    <property type="nucleotide sequence ID" value="NZ_CP045482.1"/>
</dbReference>
<dbReference type="SMART" id="SM01413">
    <property type="entry name" value="Ribosomal_S19e"/>
    <property type="match status" value="1"/>
</dbReference>
<keyword evidence="2 4" id="KW-0689">Ribosomal protein</keyword>
<evidence type="ECO:0000256" key="2">
    <source>
        <dbReference type="ARBA" id="ARBA00022980"/>
    </source>
</evidence>
<dbReference type="HAMAP" id="MF_01474">
    <property type="entry name" value="Ribosomal_eS19"/>
    <property type="match status" value="1"/>
</dbReference>
<dbReference type="Proteomes" id="UP000474054">
    <property type="component" value="Unassembled WGS sequence"/>
</dbReference>
<gene>
    <name evidence="4" type="primary">rps19e</name>
    <name evidence="6" type="ORF">D1866_01335</name>
    <name evidence="5" type="ORF">GFB69_05800</name>
</gene>
<dbReference type="NCBIfam" id="NF006811">
    <property type="entry name" value="PRK09333.1"/>
    <property type="match status" value="1"/>
</dbReference>
<dbReference type="PANTHER" id="PTHR11710">
    <property type="entry name" value="40S RIBOSOMAL PROTEIN S19"/>
    <property type="match status" value="1"/>
</dbReference>
<dbReference type="Gene3D" id="1.10.10.10">
    <property type="entry name" value="Winged helix-like DNA-binding domain superfamily/Winged helix DNA-binding domain"/>
    <property type="match status" value="1"/>
</dbReference>
<dbReference type="AlphaFoldDB" id="A0A650CSN2"/>